<dbReference type="PANTHER" id="PTHR44169:SF6">
    <property type="entry name" value="NADPH-DEPENDENT 1-ACYLDIHYDROXYACETONE PHOSPHATE REDUCTASE"/>
    <property type="match status" value="1"/>
</dbReference>
<dbReference type="Gene3D" id="3.40.50.720">
    <property type="entry name" value="NAD(P)-binding Rossmann-like Domain"/>
    <property type="match status" value="1"/>
</dbReference>
<comment type="caution">
    <text evidence="4">The sequence shown here is derived from an EMBL/GenBank/DDBJ whole genome shotgun (WGS) entry which is preliminary data.</text>
</comment>
<dbReference type="SUPFAM" id="SSF51735">
    <property type="entry name" value="NAD(P)-binding Rossmann-fold domains"/>
    <property type="match status" value="1"/>
</dbReference>
<accession>A0A840MUT5</accession>
<evidence type="ECO:0000256" key="2">
    <source>
        <dbReference type="ARBA" id="ARBA00023002"/>
    </source>
</evidence>
<organism evidence="4 5">
    <name type="scientific">Chitinivorax tropicus</name>
    <dbReference type="NCBI Taxonomy" id="714531"/>
    <lineage>
        <taxon>Bacteria</taxon>
        <taxon>Pseudomonadati</taxon>
        <taxon>Pseudomonadota</taxon>
        <taxon>Betaproteobacteria</taxon>
        <taxon>Chitinivorax</taxon>
    </lineage>
</organism>
<dbReference type="InterPro" id="IPR020904">
    <property type="entry name" value="Sc_DH/Rdtase_CS"/>
</dbReference>
<dbReference type="PRINTS" id="PR00080">
    <property type="entry name" value="SDRFAMILY"/>
</dbReference>
<sequence>MTTYGDANLEKSTGRRSILITGCSSGIGLACAKGLQARGWQVFAGARQADDLHRLAQLGLSPIELDVTNQAHIERACDHVLNITQGRLDALFNNAGFGQPGAVEDLPIAAVRRQFETNLFGPIALTNRLLPVMRRQGFGRIIWNSSVLGFAAMPYRGAYNASKFAMEGWVDTLRLELTGSHIHVSLIEPGPILSRFREHAYQAFLDHIDRDQSFHRAVYLEMEARLTKPGATTGFTLPAEAILPPLIHALESPRPKARYRVTKPTQWFAIAKRILPTRWLDKLLLAATGGERPPTAR</sequence>
<keyword evidence="5" id="KW-1185">Reference proteome</keyword>
<reference evidence="4 5" key="1">
    <citation type="submission" date="2020-08" db="EMBL/GenBank/DDBJ databases">
        <title>Genomic Encyclopedia of Type Strains, Phase IV (KMG-IV): sequencing the most valuable type-strain genomes for metagenomic binning, comparative biology and taxonomic classification.</title>
        <authorList>
            <person name="Goeker M."/>
        </authorList>
    </citation>
    <scope>NUCLEOTIDE SEQUENCE [LARGE SCALE GENOMIC DNA]</scope>
    <source>
        <strain evidence="4 5">DSM 27165</strain>
    </source>
</reference>
<dbReference type="EMBL" id="JACHHY010000025">
    <property type="protein sequence ID" value="MBB5020116.1"/>
    <property type="molecule type" value="Genomic_DNA"/>
</dbReference>
<dbReference type="CDD" id="cd05374">
    <property type="entry name" value="17beta-HSD-like_SDR_c"/>
    <property type="match status" value="1"/>
</dbReference>
<dbReference type="PANTHER" id="PTHR44169">
    <property type="entry name" value="NADPH-DEPENDENT 1-ACYLDIHYDROXYACETONE PHOSPHATE REDUCTASE"/>
    <property type="match status" value="1"/>
</dbReference>
<evidence type="ECO:0000256" key="3">
    <source>
        <dbReference type="RuleBase" id="RU000363"/>
    </source>
</evidence>
<dbReference type="Pfam" id="PF00106">
    <property type="entry name" value="adh_short"/>
    <property type="match status" value="1"/>
</dbReference>
<dbReference type="Proteomes" id="UP000575898">
    <property type="component" value="Unassembled WGS sequence"/>
</dbReference>
<dbReference type="InterPro" id="IPR036291">
    <property type="entry name" value="NAD(P)-bd_dom_sf"/>
</dbReference>
<evidence type="ECO:0000256" key="1">
    <source>
        <dbReference type="ARBA" id="ARBA00006484"/>
    </source>
</evidence>
<evidence type="ECO:0000313" key="4">
    <source>
        <dbReference type="EMBL" id="MBB5020116.1"/>
    </source>
</evidence>
<proteinExistence type="inferred from homology"/>
<dbReference type="PROSITE" id="PS00061">
    <property type="entry name" value="ADH_SHORT"/>
    <property type="match status" value="1"/>
</dbReference>
<evidence type="ECO:0000313" key="5">
    <source>
        <dbReference type="Proteomes" id="UP000575898"/>
    </source>
</evidence>
<name>A0A840MUT5_9PROT</name>
<dbReference type="GO" id="GO:0016491">
    <property type="term" value="F:oxidoreductase activity"/>
    <property type="evidence" value="ECO:0007669"/>
    <property type="project" value="UniProtKB-KW"/>
</dbReference>
<dbReference type="InterPro" id="IPR002347">
    <property type="entry name" value="SDR_fam"/>
</dbReference>
<keyword evidence="2" id="KW-0560">Oxidoreductase</keyword>
<dbReference type="AlphaFoldDB" id="A0A840MUT5"/>
<dbReference type="RefSeq" id="WP_246491052.1">
    <property type="nucleotide sequence ID" value="NZ_JACHHY010000025.1"/>
</dbReference>
<dbReference type="PRINTS" id="PR00081">
    <property type="entry name" value="GDHRDH"/>
</dbReference>
<comment type="similarity">
    <text evidence="1 3">Belongs to the short-chain dehydrogenases/reductases (SDR) family.</text>
</comment>
<gene>
    <name evidence="4" type="ORF">HNQ59_003430</name>
</gene>
<protein>
    <submittedName>
        <fullName evidence="4">NAD(P)-dependent dehydrogenase (Short-subunit alcohol dehydrogenase family)</fullName>
    </submittedName>
</protein>